<evidence type="ECO:0000313" key="3">
    <source>
        <dbReference type="RefSeq" id="XP_032801473.1"/>
    </source>
</evidence>
<dbReference type="KEGG" id="pmrn:116938465"/>
<dbReference type="AlphaFoldDB" id="A0AAJ7WM07"/>
<dbReference type="SUPFAM" id="SSF57603">
    <property type="entry name" value="FnI-like domain"/>
    <property type="match status" value="1"/>
</dbReference>
<dbReference type="PANTHER" id="PTHR11339">
    <property type="entry name" value="EXTRACELLULAR MATRIX GLYCOPROTEIN RELATED"/>
    <property type="match status" value="1"/>
</dbReference>
<sequence length="153" mass="16312">MKRDYSGLCVSPEDCSCKHGDQTFASGEVTVRGCTTCECLGGLFSCVSDGCPKVCASVGQREFLQFDGQWKIFDASDCSINLAELEVSDGGVEGPVVVVVVVSVRAVRCGSLEATFCSKVVSIELESGSLQLDDSEGHVTLHDVDESSFPEYH</sequence>
<accession>A0AAJ7WM07</accession>
<organism evidence="2 3">
    <name type="scientific">Petromyzon marinus</name>
    <name type="common">Sea lamprey</name>
    <dbReference type="NCBI Taxonomy" id="7757"/>
    <lineage>
        <taxon>Eukaryota</taxon>
        <taxon>Metazoa</taxon>
        <taxon>Chordata</taxon>
        <taxon>Craniata</taxon>
        <taxon>Vertebrata</taxon>
        <taxon>Cyclostomata</taxon>
        <taxon>Hyperoartia</taxon>
        <taxon>Petromyzontiformes</taxon>
        <taxon>Petromyzontidae</taxon>
        <taxon>Petromyzon</taxon>
    </lineage>
</organism>
<gene>
    <name evidence="3" type="primary">LOC116938465</name>
</gene>
<name>A0AAJ7WM07_PETMA</name>
<feature type="non-terminal residue" evidence="3">
    <location>
        <position position="153"/>
    </location>
</feature>
<protein>
    <submittedName>
        <fullName evidence="3">Otogelin-like protein</fullName>
    </submittedName>
</protein>
<proteinExistence type="predicted"/>
<reference evidence="3" key="1">
    <citation type="submission" date="2025-08" db="UniProtKB">
        <authorList>
            <consortium name="RefSeq"/>
        </authorList>
    </citation>
    <scope>IDENTIFICATION</scope>
    <source>
        <tissue evidence="3">Sperm</tissue>
    </source>
</reference>
<dbReference type="InterPro" id="IPR050780">
    <property type="entry name" value="Mucin_vWF_Thrombospondin_sf"/>
</dbReference>
<dbReference type="Proteomes" id="UP001318040">
    <property type="component" value="Unplaced"/>
</dbReference>
<keyword evidence="1" id="KW-1015">Disulfide bond</keyword>
<keyword evidence="2" id="KW-1185">Reference proteome</keyword>
<evidence type="ECO:0000256" key="1">
    <source>
        <dbReference type="ARBA" id="ARBA00023157"/>
    </source>
</evidence>
<dbReference type="RefSeq" id="XP_032801473.1">
    <property type="nucleotide sequence ID" value="XM_032945582.1"/>
</dbReference>
<evidence type="ECO:0000313" key="2">
    <source>
        <dbReference type="Proteomes" id="UP001318040"/>
    </source>
</evidence>